<name>A0AA40FIC6_9HYME</name>
<reference evidence="1" key="1">
    <citation type="submission" date="2021-10" db="EMBL/GenBank/DDBJ databases">
        <title>Melipona bicolor Genome sequencing and assembly.</title>
        <authorList>
            <person name="Araujo N.S."/>
            <person name="Arias M.C."/>
        </authorList>
    </citation>
    <scope>NUCLEOTIDE SEQUENCE</scope>
    <source>
        <strain evidence="1">USP_2M_L1-L4_2017</strain>
        <tissue evidence="1">Whole body</tissue>
    </source>
</reference>
<accession>A0AA40FIC6</accession>
<proteinExistence type="predicted"/>
<gene>
    <name evidence="1" type="ORF">K0M31_013332</name>
</gene>
<keyword evidence="2" id="KW-1185">Reference proteome</keyword>
<evidence type="ECO:0000313" key="2">
    <source>
        <dbReference type="Proteomes" id="UP001177670"/>
    </source>
</evidence>
<dbReference type="AlphaFoldDB" id="A0AA40FIC6"/>
<dbReference type="Proteomes" id="UP001177670">
    <property type="component" value="Unassembled WGS sequence"/>
</dbReference>
<sequence length="75" mass="8536">MDFGLAAGYTCFHVQLHAPKDIRFTNGNVLLIPWNILLGPSMPQFFHKVDLLREKESTPEHPFQTSEVTNLLLAE</sequence>
<organism evidence="1 2">
    <name type="scientific">Melipona bicolor</name>
    <dbReference type="NCBI Taxonomy" id="60889"/>
    <lineage>
        <taxon>Eukaryota</taxon>
        <taxon>Metazoa</taxon>
        <taxon>Ecdysozoa</taxon>
        <taxon>Arthropoda</taxon>
        <taxon>Hexapoda</taxon>
        <taxon>Insecta</taxon>
        <taxon>Pterygota</taxon>
        <taxon>Neoptera</taxon>
        <taxon>Endopterygota</taxon>
        <taxon>Hymenoptera</taxon>
        <taxon>Apocrita</taxon>
        <taxon>Aculeata</taxon>
        <taxon>Apoidea</taxon>
        <taxon>Anthophila</taxon>
        <taxon>Apidae</taxon>
        <taxon>Melipona</taxon>
    </lineage>
</organism>
<comment type="caution">
    <text evidence="1">The sequence shown here is derived from an EMBL/GenBank/DDBJ whole genome shotgun (WGS) entry which is preliminary data.</text>
</comment>
<dbReference type="EMBL" id="JAHYIQ010000036">
    <property type="protein sequence ID" value="KAK1119506.1"/>
    <property type="molecule type" value="Genomic_DNA"/>
</dbReference>
<evidence type="ECO:0000313" key="1">
    <source>
        <dbReference type="EMBL" id="KAK1119506.1"/>
    </source>
</evidence>
<protein>
    <submittedName>
        <fullName evidence="1">Uncharacterized protein</fullName>
    </submittedName>
</protein>